<organism evidence="2">
    <name type="scientific">Ficedula parva Genomoviridae sp</name>
    <dbReference type="NCBI Taxonomy" id="2814952"/>
    <lineage>
        <taxon>Viruses</taxon>
        <taxon>Monodnaviria</taxon>
        <taxon>Shotokuvirae</taxon>
        <taxon>Cressdnaviricota</taxon>
        <taxon>Repensiviricetes</taxon>
        <taxon>Geplafuvirales</taxon>
        <taxon>Genomoviridae</taxon>
    </lineage>
</organism>
<feature type="region of interest" description="Disordered" evidence="1">
    <location>
        <begin position="1"/>
        <end position="39"/>
    </location>
</feature>
<proteinExistence type="predicted"/>
<evidence type="ECO:0000313" key="2">
    <source>
        <dbReference type="EMBL" id="QVW56465.1"/>
    </source>
</evidence>
<reference evidence="2" key="1">
    <citation type="submission" date="2020-10" db="EMBL/GenBank/DDBJ databases">
        <title>CRESS DNA virus dark matter in the feces of wild birds.</title>
        <authorList>
            <person name="Yang S."/>
            <person name="Zhang W."/>
        </authorList>
    </citation>
    <scope>NUCLEOTIDE SEQUENCE</scope>
    <source>
        <strain evidence="2">Rbf133gen3</strain>
    </source>
</reference>
<accession>A0A8E7G1P6</accession>
<dbReference type="EMBL" id="MW182933">
    <property type="protein sequence ID" value="QVW56465.1"/>
    <property type="molecule type" value="Genomic_DNA"/>
</dbReference>
<sequence length="310" mass="34636">MPRFRKRSSRFASRKRRPTKRRSSGRKTTKRISRRPMTRKKMLNVTSMKKRDTMLGTTNTNTSGVGQTTGQVQPAVITAAGTGLIMFCPTYRLAQLKSGPAGSMINQATRTSTTCFMRGFSESVRITTSSSIPWFHRRIVFTSKDVVFRVYAASDTPILSDNTGGTSLQETVRGYTRAVINQPVNNTPATRAARFEVLFKGAEGIDWNSSMTAPVDTRRVKVHHDKLTTIKSNNERGTVVKRKYWHGMNKNLVYNDDELADVTQTSGWSVSDSRGMGDMYIVDLFFSGIGGTASDVLAFETTASLYWHEK</sequence>
<evidence type="ECO:0000256" key="1">
    <source>
        <dbReference type="SAM" id="MobiDB-lite"/>
    </source>
</evidence>
<protein>
    <submittedName>
        <fullName evidence="2">Capsid protein</fullName>
    </submittedName>
</protein>
<name>A0A8E7G1P6_9VIRU</name>